<keyword evidence="6" id="KW-0238">DNA-binding</keyword>
<evidence type="ECO:0000256" key="7">
    <source>
        <dbReference type="ARBA" id="ARBA00023235"/>
    </source>
</evidence>
<evidence type="ECO:0000313" key="15">
    <source>
        <dbReference type="EMBL" id="KAF5359087.1"/>
    </source>
</evidence>
<dbReference type="GO" id="GO:0043138">
    <property type="term" value="F:3'-5' DNA helicase activity"/>
    <property type="evidence" value="ECO:0007669"/>
    <property type="project" value="UniProtKB-EC"/>
</dbReference>
<dbReference type="Pfam" id="PF13361">
    <property type="entry name" value="UvrD_C"/>
    <property type="match status" value="1"/>
</dbReference>
<name>A0A8H5G682_9AGAR</name>
<evidence type="ECO:0000256" key="10">
    <source>
        <dbReference type="ARBA" id="ARBA00048988"/>
    </source>
</evidence>
<protein>
    <recommendedName>
        <fullName evidence="9">DNA 3'-5' helicase</fullName>
        <ecNumber evidence="9">5.6.2.4</ecNumber>
    </recommendedName>
</protein>
<dbReference type="Gene3D" id="3.40.50.300">
    <property type="entry name" value="P-loop containing nucleotide triphosphate hydrolases"/>
    <property type="match status" value="2"/>
</dbReference>
<comment type="catalytic activity">
    <reaction evidence="8">
        <text>Couples ATP hydrolysis with the unwinding of duplex DNA by translocating in the 3'-5' direction.</text>
        <dbReference type="EC" id="5.6.2.4"/>
    </reaction>
</comment>
<reference evidence="15 16" key="1">
    <citation type="journal article" date="2020" name="ISME J.">
        <title>Uncovering the hidden diversity of litter-decomposition mechanisms in mushroom-forming fungi.</title>
        <authorList>
            <person name="Floudas D."/>
            <person name="Bentzer J."/>
            <person name="Ahren D."/>
            <person name="Johansson T."/>
            <person name="Persson P."/>
            <person name="Tunlid A."/>
        </authorList>
    </citation>
    <scope>NUCLEOTIDE SEQUENCE [LARGE SCALE GENOMIC DNA]</scope>
    <source>
        <strain evidence="15 16">CBS 146.42</strain>
    </source>
</reference>
<sequence>MAPTVVSTLLSSLNPAQLKGKLVYFEILAGPGSGKTKVLTSRVAHLILHHAIPPSSICAVTFTNKAANEMRERLVRLIGEQRTSQIKLGTFHALCAFFLRKYANVISLERNFTVCDAEESKKIIAGLLKPFKDELEAGDINLKESTVSSMISRAKARGLDAAAMTAECNASRSMVPSTSDQINAVVSSVYTSYESALRQTNSLDFDDLLLFGVKLFRSHRKAVEWCKHVLVDEFQDTNITQYELMHQLAVHKSITVVGDPDQSIYGWRSAEVGNLARMRKDCPNTQDIFLEENYRSTGSILDASLAIVAQDQNRIRKTLFTSHPMGSTPVLRRSASEHAEAASIAAEVKQVVAYTGGLLGYGDFAILLRFTALSRALEGAFQKEGIPTRVLGGHKFFERLEIRDLLAYLQLIDNPEYDPAFLRAVNVPARGIGEKVDHLCSSDKFTPADALKTLDNLASRAQGNKSSMLKVVERICDNRIPDIKPPIKRKLADFVKAMQKLRKLASEGKSPPDLLRELLRCIDYQQHLKKTQSDWDTRWENVEELITFASEVRTDEIQDDDGTRERQTPLRLFLQASMLSSEGDNQNEASNKDKVTIATCHAAKGLEWPVVFIPAVEAGTFPFYRTEDMEEERRLLYVACTRAQCLLYLSHAEKRMVAGETKNKALSPFLTTVKQENELLFTDIIPELKFLECRAMSRMLGRSEPSEKEVQSLVAQFEEKYGSRVRHDVTRHNGVTSSQEEPLGDLSHFTAGFVSSSKAMNHAQFAAQAPTPMTHLTPTNQSASPRYTVLDPISNTPAQNPPYQPTKKLPLQTVPPPFRESTEASVDKNQIAVVDNRREGNNPLTVVTAGVKRRLGMGRSVLSYTNKKFKPPS</sequence>
<evidence type="ECO:0000256" key="11">
    <source>
        <dbReference type="PROSITE-ProRule" id="PRU00560"/>
    </source>
</evidence>
<dbReference type="Pfam" id="PF00580">
    <property type="entry name" value="UvrD-helicase"/>
    <property type="match status" value="1"/>
</dbReference>
<feature type="region of interest" description="Disordered" evidence="12">
    <location>
        <begin position="790"/>
        <end position="809"/>
    </location>
</feature>
<dbReference type="AlphaFoldDB" id="A0A8H5G682"/>
<feature type="domain" description="UvrD-like helicase ATP-binding" evidence="13">
    <location>
        <begin position="8"/>
        <end position="297"/>
    </location>
</feature>
<dbReference type="InterPro" id="IPR027417">
    <property type="entry name" value="P-loop_NTPase"/>
</dbReference>
<dbReference type="PANTHER" id="PTHR11070">
    <property type="entry name" value="UVRD / RECB / PCRA DNA HELICASE FAMILY MEMBER"/>
    <property type="match status" value="1"/>
</dbReference>
<evidence type="ECO:0000256" key="4">
    <source>
        <dbReference type="ARBA" id="ARBA00022806"/>
    </source>
</evidence>
<dbReference type="OrthoDB" id="1470711at2759"/>
<evidence type="ECO:0000259" key="13">
    <source>
        <dbReference type="PROSITE" id="PS51198"/>
    </source>
</evidence>
<keyword evidence="5 11" id="KW-0067">ATP-binding</keyword>
<dbReference type="InterPro" id="IPR014016">
    <property type="entry name" value="UvrD-like_ATP-bd"/>
</dbReference>
<dbReference type="CDD" id="cd17932">
    <property type="entry name" value="DEXQc_UvrD"/>
    <property type="match status" value="1"/>
</dbReference>
<dbReference type="Gene3D" id="1.10.10.160">
    <property type="match status" value="1"/>
</dbReference>
<keyword evidence="4 11" id="KW-0347">Helicase</keyword>
<evidence type="ECO:0000256" key="2">
    <source>
        <dbReference type="ARBA" id="ARBA00022741"/>
    </source>
</evidence>
<keyword evidence="2 11" id="KW-0547">Nucleotide-binding</keyword>
<dbReference type="Proteomes" id="UP000559027">
    <property type="component" value="Unassembled WGS sequence"/>
</dbReference>
<dbReference type="InterPro" id="IPR014017">
    <property type="entry name" value="DNA_helicase_UvrD-like_C"/>
</dbReference>
<evidence type="ECO:0000256" key="12">
    <source>
        <dbReference type="SAM" id="MobiDB-lite"/>
    </source>
</evidence>
<evidence type="ECO:0000313" key="16">
    <source>
        <dbReference type="Proteomes" id="UP000559027"/>
    </source>
</evidence>
<keyword evidence="16" id="KW-1185">Reference proteome</keyword>
<feature type="domain" description="UvrD-like helicase C-terminal" evidence="14">
    <location>
        <begin position="298"/>
        <end position="605"/>
    </location>
</feature>
<dbReference type="SUPFAM" id="SSF52540">
    <property type="entry name" value="P-loop containing nucleoside triphosphate hydrolases"/>
    <property type="match status" value="1"/>
</dbReference>
<organism evidence="15 16">
    <name type="scientific">Leucocoprinus leucothites</name>
    <dbReference type="NCBI Taxonomy" id="201217"/>
    <lineage>
        <taxon>Eukaryota</taxon>
        <taxon>Fungi</taxon>
        <taxon>Dikarya</taxon>
        <taxon>Basidiomycota</taxon>
        <taxon>Agaricomycotina</taxon>
        <taxon>Agaricomycetes</taxon>
        <taxon>Agaricomycetidae</taxon>
        <taxon>Agaricales</taxon>
        <taxon>Agaricineae</taxon>
        <taxon>Agaricaceae</taxon>
        <taxon>Leucocoprinus</taxon>
    </lineage>
</organism>
<comment type="catalytic activity">
    <reaction evidence="10">
        <text>ATP + H2O = ADP + phosphate + H(+)</text>
        <dbReference type="Rhea" id="RHEA:13065"/>
        <dbReference type="ChEBI" id="CHEBI:15377"/>
        <dbReference type="ChEBI" id="CHEBI:15378"/>
        <dbReference type="ChEBI" id="CHEBI:30616"/>
        <dbReference type="ChEBI" id="CHEBI:43474"/>
        <dbReference type="ChEBI" id="CHEBI:456216"/>
        <dbReference type="EC" id="5.6.2.4"/>
    </reaction>
</comment>
<feature type="binding site" evidence="11">
    <location>
        <begin position="29"/>
        <end position="36"/>
    </location>
    <ligand>
        <name>ATP</name>
        <dbReference type="ChEBI" id="CHEBI:30616"/>
    </ligand>
</feature>
<comment type="caution">
    <text evidence="15">The sequence shown here is derived from an EMBL/GenBank/DDBJ whole genome shotgun (WGS) entry which is preliminary data.</text>
</comment>
<evidence type="ECO:0000256" key="3">
    <source>
        <dbReference type="ARBA" id="ARBA00022801"/>
    </source>
</evidence>
<dbReference type="EMBL" id="JAACJO010000004">
    <property type="protein sequence ID" value="KAF5359087.1"/>
    <property type="molecule type" value="Genomic_DNA"/>
</dbReference>
<dbReference type="GO" id="GO:0016787">
    <property type="term" value="F:hydrolase activity"/>
    <property type="evidence" value="ECO:0007669"/>
    <property type="project" value="UniProtKB-UniRule"/>
</dbReference>
<dbReference type="InterPro" id="IPR000212">
    <property type="entry name" value="DNA_helicase_UvrD/REP"/>
</dbReference>
<accession>A0A8H5G682</accession>
<comment type="similarity">
    <text evidence="1">Belongs to the helicase family. UvrD subfamily.</text>
</comment>
<dbReference type="GO" id="GO:0005524">
    <property type="term" value="F:ATP binding"/>
    <property type="evidence" value="ECO:0007669"/>
    <property type="project" value="UniProtKB-UniRule"/>
</dbReference>
<evidence type="ECO:0000256" key="5">
    <source>
        <dbReference type="ARBA" id="ARBA00022840"/>
    </source>
</evidence>
<dbReference type="EC" id="5.6.2.4" evidence="9"/>
<evidence type="ECO:0000256" key="9">
    <source>
        <dbReference type="ARBA" id="ARBA00034808"/>
    </source>
</evidence>
<proteinExistence type="inferred from homology"/>
<dbReference type="PROSITE" id="PS51217">
    <property type="entry name" value="UVRD_HELICASE_CTER"/>
    <property type="match status" value="1"/>
</dbReference>
<dbReference type="InterPro" id="IPR013986">
    <property type="entry name" value="DExx_box_DNA_helicase_dom_sf"/>
</dbReference>
<dbReference type="Gene3D" id="1.10.486.10">
    <property type="entry name" value="PCRA, domain 4"/>
    <property type="match status" value="1"/>
</dbReference>
<evidence type="ECO:0000259" key="14">
    <source>
        <dbReference type="PROSITE" id="PS51217"/>
    </source>
</evidence>
<dbReference type="GO" id="GO:0005634">
    <property type="term" value="C:nucleus"/>
    <property type="evidence" value="ECO:0007669"/>
    <property type="project" value="TreeGrafter"/>
</dbReference>
<dbReference type="GO" id="GO:0000725">
    <property type="term" value="P:recombinational repair"/>
    <property type="evidence" value="ECO:0007669"/>
    <property type="project" value="TreeGrafter"/>
</dbReference>
<gene>
    <name evidence="15" type="ORF">D9756_003438</name>
</gene>
<evidence type="ECO:0000256" key="6">
    <source>
        <dbReference type="ARBA" id="ARBA00023125"/>
    </source>
</evidence>
<dbReference type="PANTHER" id="PTHR11070:SF2">
    <property type="entry name" value="ATP-DEPENDENT DNA HELICASE SRS2"/>
    <property type="match status" value="1"/>
</dbReference>
<dbReference type="GO" id="GO:0003677">
    <property type="term" value="F:DNA binding"/>
    <property type="evidence" value="ECO:0007669"/>
    <property type="project" value="UniProtKB-KW"/>
</dbReference>
<keyword evidence="7" id="KW-0413">Isomerase</keyword>
<evidence type="ECO:0000256" key="1">
    <source>
        <dbReference type="ARBA" id="ARBA00009922"/>
    </source>
</evidence>
<keyword evidence="3 11" id="KW-0378">Hydrolase</keyword>
<dbReference type="PROSITE" id="PS51198">
    <property type="entry name" value="UVRD_HELICASE_ATP_BIND"/>
    <property type="match status" value="1"/>
</dbReference>
<evidence type="ECO:0000256" key="8">
    <source>
        <dbReference type="ARBA" id="ARBA00034617"/>
    </source>
</evidence>